<name>A0A1B0GL43_LUTLO</name>
<dbReference type="RefSeq" id="XP_055690217.1">
    <property type="nucleotide sequence ID" value="XM_055834242.1"/>
</dbReference>
<dbReference type="Proteomes" id="UP000092461">
    <property type="component" value="Unassembled WGS sequence"/>
</dbReference>
<evidence type="ECO:0000256" key="6">
    <source>
        <dbReference type="ARBA" id="ARBA00023136"/>
    </source>
</evidence>
<dbReference type="GO" id="GO:0032870">
    <property type="term" value="P:cellular response to hormone stimulus"/>
    <property type="evidence" value="ECO:0007669"/>
    <property type="project" value="TreeGrafter"/>
</dbReference>
<keyword evidence="4 8" id="KW-0812">Transmembrane</keyword>
<dbReference type="CDD" id="cd00637">
    <property type="entry name" value="7tm_classA_rhodopsin-like"/>
    <property type="match status" value="1"/>
</dbReference>
<keyword evidence="7 10" id="KW-0675">Receptor</keyword>
<keyword evidence="6 8" id="KW-0472">Membrane</keyword>
<dbReference type="VEuPathDB" id="VectorBase:LLONM1_007509"/>
<evidence type="ECO:0000256" key="3">
    <source>
        <dbReference type="ARBA" id="ARBA00022475"/>
    </source>
</evidence>
<dbReference type="InterPro" id="IPR000276">
    <property type="entry name" value="GPCR_Rhodpsn"/>
</dbReference>
<dbReference type="OrthoDB" id="6376512at2759"/>
<feature type="domain" description="G-protein coupled receptors family 1 profile" evidence="9">
    <location>
        <begin position="40"/>
        <end position="293"/>
    </location>
</feature>
<dbReference type="PRINTS" id="PR00237">
    <property type="entry name" value="GPCRRHODOPSN"/>
</dbReference>
<evidence type="ECO:0000313" key="12">
    <source>
        <dbReference type="Proteomes" id="UP000092461"/>
    </source>
</evidence>
<evidence type="ECO:0000256" key="5">
    <source>
        <dbReference type="ARBA" id="ARBA00022989"/>
    </source>
</evidence>
<dbReference type="PANTHER" id="PTHR24241:SF170">
    <property type="entry name" value="G-PROTEIN COUPLED RECEPTORS FAMILY 1 PROFILE DOMAIN-CONTAINING PROTEIN"/>
    <property type="match status" value="1"/>
</dbReference>
<dbReference type="GO" id="GO:0005886">
    <property type="term" value="C:plasma membrane"/>
    <property type="evidence" value="ECO:0007669"/>
    <property type="project" value="UniProtKB-SubCell"/>
</dbReference>
<evidence type="ECO:0000256" key="7">
    <source>
        <dbReference type="ARBA" id="ARBA00023170"/>
    </source>
</evidence>
<dbReference type="Gene3D" id="1.20.1070.10">
    <property type="entry name" value="Rhodopsin 7-helix transmembrane proteins"/>
    <property type="match status" value="1"/>
</dbReference>
<reference evidence="10" key="2">
    <citation type="journal article" date="2020" name="BMC">
        <title>Leishmania infection induces a limited differential gene expression in the sand fly midgut.</title>
        <authorList>
            <person name="Coutinho-Abreu I.V."/>
            <person name="Serafim T.D."/>
            <person name="Meneses C."/>
            <person name="Kamhawi S."/>
            <person name="Oliveira F."/>
            <person name="Valenzuela J.G."/>
        </authorList>
    </citation>
    <scope>NUCLEOTIDE SEQUENCE</scope>
    <source>
        <strain evidence="10">Jacobina</strain>
        <tissue evidence="10">Midgut</tissue>
    </source>
</reference>
<dbReference type="GO" id="GO:0004930">
    <property type="term" value="F:G protein-coupled receptor activity"/>
    <property type="evidence" value="ECO:0007669"/>
    <property type="project" value="InterPro"/>
</dbReference>
<feature type="transmembrane region" description="Helical" evidence="8">
    <location>
        <begin position="182"/>
        <end position="206"/>
    </location>
</feature>
<dbReference type="EMBL" id="AJWK01034178">
    <property type="status" value="NOT_ANNOTATED_CDS"/>
    <property type="molecule type" value="Genomic_DNA"/>
</dbReference>
<keyword evidence="3" id="KW-1003">Cell membrane</keyword>
<evidence type="ECO:0000256" key="4">
    <source>
        <dbReference type="ARBA" id="ARBA00022692"/>
    </source>
</evidence>
<dbReference type="CTD" id="38539"/>
<reference evidence="11" key="3">
    <citation type="submission" date="2020-05" db="UniProtKB">
        <authorList>
            <consortium name="EnsemblMetazoa"/>
        </authorList>
    </citation>
    <scope>IDENTIFICATION</scope>
    <source>
        <strain evidence="11">Jacobina</strain>
    </source>
</reference>
<dbReference type="RefSeq" id="XP_055690213.1">
    <property type="nucleotide sequence ID" value="XM_055834238.1"/>
</dbReference>
<keyword evidence="5 8" id="KW-1133">Transmembrane helix</keyword>
<reference evidence="12" key="1">
    <citation type="submission" date="2012-05" db="EMBL/GenBank/DDBJ databases">
        <title>Whole Genome Assembly of Lutzomyia longipalpis.</title>
        <authorList>
            <person name="Richards S."/>
            <person name="Qu C."/>
            <person name="Dillon R."/>
            <person name="Worley K."/>
            <person name="Scherer S."/>
            <person name="Batterton M."/>
            <person name="Taylor A."/>
            <person name="Hawes A."/>
            <person name="Hernandez B."/>
            <person name="Kovar C."/>
            <person name="Mandapat C."/>
            <person name="Pham C."/>
            <person name="Qu C."/>
            <person name="Jing C."/>
            <person name="Bess C."/>
            <person name="Bandaranaike D."/>
            <person name="Ngo D."/>
            <person name="Ongeri F."/>
            <person name="Arias F."/>
            <person name="Lara F."/>
            <person name="Weissenberger G."/>
            <person name="Kamau G."/>
            <person name="Han H."/>
            <person name="Shen H."/>
            <person name="Dinh H."/>
            <person name="Khalil I."/>
            <person name="Jones J."/>
            <person name="Shafer J."/>
            <person name="Jayaseelan J."/>
            <person name="Quiroz J."/>
            <person name="Blankenburg K."/>
            <person name="Nguyen L."/>
            <person name="Jackson L."/>
            <person name="Francisco L."/>
            <person name="Tang L.-Y."/>
            <person name="Pu L.-L."/>
            <person name="Perales L."/>
            <person name="Lorensuhewa L."/>
            <person name="Munidasa M."/>
            <person name="Coyle M."/>
            <person name="Taylor M."/>
            <person name="Puazo M."/>
            <person name="Firestine M."/>
            <person name="Scheel M."/>
            <person name="Javaid M."/>
            <person name="Wang M."/>
            <person name="Li M."/>
            <person name="Tabassum N."/>
            <person name="Saada N."/>
            <person name="Osuji N."/>
            <person name="Aqrawi P."/>
            <person name="Fu Q."/>
            <person name="Thornton R."/>
            <person name="Raj R."/>
            <person name="Goodspeed R."/>
            <person name="Mata R."/>
            <person name="Najjar R."/>
            <person name="Gubbala S."/>
            <person name="Lee S."/>
            <person name="Denson S."/>
            <person name="Patil S."/>
            <person name="Macmil S."/>
            <person name="Qi S."/>
            <person name="Matskevitch T."/>
            <person name="Palculict T."/>
            <person name="Mathew T."/>
            <person name="Vee V."/>
            <person name="Velamala V."/>
            <person name="Korchina V."/>
            <person name="Cai W."/>
            <person name="Liu W."/>
            <person name="Dai W."/>
            <person name="Zou X."/>
            <person name="Zhu Y."/>
            <person name="Zhang Y."/>
            <person name="Wu Y.-Q."/>
            <person name="Xin Y."/>
            <person name="Nazarath L."/>
            <person name="Kovar C."/>
            <person name="Han Y."/>
            <person name="Muzny D."/>
            <person name="Gibbs R."/>
        </authorList>
    </citation>
    <scope>NUCLEOTIDE SEQUENCE [LARGE SCALE GENOMIC DNA]</scope>
    <source>
        <strain evidence="12">Jacobina</strain>
    </source>
</reference>
<dbReference type="RefSeq" id="XP_055690214.1">
    <property type="nucleotide sequence ID" value="XM_055834239.1"/>
</dbReference>
<feature type="transmembrane region" description="Helical" evidence="8">
    <location>
        <begin position="273"/>
        <end position="292"/>
    </location>
</feature>
<comment type="subcellular location">
    <subcellularLocation>
        <location evidence="1">Cell membrane</location>
        <topology evidence="1">Multi-pass membrane protein</topology>
    </subcellularLocation>
</comment>
<dbReference type="SUPFAM" id="SSF81321">
    <property type="entry name" value="Family A G protein-coupled receptor-like"/>
    <property type="match status" value="1"/>
</dbReference>
<protein>
    <submittedName>
        <fullName evidence="10">Putative beta-2 adrenergic receptor bactrocera oleae</fullName>
    </submittedName>
</protein>
<dbReference type="PROSITE" id="PS50262">
    <property type="entry name" value="G_PROTEIN_RECEP_F1_2"/>
    <property type="match status" value="1"/>
</dbReference>
<feature type="transmembrane region" description="Helical" evidence="8">
    <location>
        <begin position="98"/>
        <end position="119"/>
    </location>
</feature>
<dbReference type="GeneID" id="129793824"/>
<evidence type="ECO:0000259" key="9">
    <source>
        <dbReference type="PROSITE" id="PS50262"/>
    </source>
</evidence>
<comment type="similarity">
    <text evidence="2">Belongs to the G-protein coupled receptor 1 family.</text>
</comment>
<dbReference type="Pfam" id="PF00001">
    <property type="entry name" value="7tm_1"/>
    <property type="match status" value="1"/>
</dbReference>
<feature type="transmembrane region" description="Helical" evidence="8">
    <location>
        <begin position="29"/>
        <end position="51"/>
    </location>
</feature>
<evidence type="ECO:0000256" key="8">
    <source>
        <dbReference type="SAM" id="Phobius"/>
    </source>
</evidence>
<evidence type="ECO:0000313" key="11">
    <source>
        <dbReference type="EnsemblMetazoa" id="LLOJ009808-PA"/>
    </source>
</evidence>
<accession>A0A1B0GL43</accession>
<dbReference type="VEuPathDB" id="VectorBase:LLOJ009808"/>
<organism evidence="11 12">
    <name type="scientific">Lutzomyia longipalpis</name>
    <name type="common">Sand fly</name>
    <dbReference type="NCBI Taxonomy" id="7200"/>
    <lineage>
        <taxon>Eukaryota</taxon>
        <taxon>Metazoa</taxon>
        <taxon>Ecdysozoa</taxon>
        <taxon>Arthropoda</taxon>
        <taxon>Hexapoda</taxon>
        <taxon>Insecta</taxon>
        <taxon>Pterygota</taxon>
        <taxon>Neoptera</taxon>
        <taxon>Endopterygota</taxon>
        <taxon>Diptera</taxon>
        <taxon>Nematocera</taxon>
        <taxon>Psychodoidea</taxon>
        <taxon>Psychodidae</taxon>
        <taxon>Lutzomyia</taxon>
        <taxon>Lutzomyia</taxon>
    </lineage>
</organism>
<evidence type="ECO:0000313" key="10">
    <source>
        <dbReference type="EMBL" id="MBC1169685.1"/>
    </source>
</evidence>
<dbReference type="RefSeq" id="XP_055690218.1">
    <property type="nucleotide sequence ID" value="XM_055834243.1"/>
</dbReference>
<evidence type="ECO:0000256" key="1">
    <source>
        <dbReference type="ARBA" id="ARBA00004651"/>
    </source>
</evidence>
<sequence length="330" mass="37119">MRGATMHLQGLSHLQVYDSTLEALTKSGLILVLGVAIVASNILIIATFLNFRGPSEVINYYLLSLAVADLLCGLLIVPLSVYPALTGEWIYGDILCRFIGYLEVTLWSVTVYTFMWISVDRYLAVRKPLRYETVQTKTRCQCWMAFTWISAAMLCCPPLLGFNKAQFDEEAYVCMLKWGSMTAYSATLAILVLGPSVISIVHNYGYIFVMMRRLKSGAPIHDKEYATALAENLANPSHTMSFALIFSFWLSWSPLIVVKFYEGVTGDVFQNPLVHFGIVWFGVLNSLWKFIILTGMSPHFRLALRIFCLTICCRTKGRLQAELIGLDPDD</sequence>
<dbReference type="RefSeq" id="XP_055690216.1">
    <property type="nucleotide sequence ID" value="XM_055834241.1"/>
</dbReference>
<feature type="transmembrane region" description="Helical" evidence="8">
    <location>
        <begin position="58"/>
        <end position="78"/>
    </location>
</feature>
<feature type="transmembrane region" description="Helical" evidence="8">
    <location>
        <begin position="242"/>
        <end position="261"/>
    </location>
</feature>
<dbReference type="RefSeq" id="XP_055690215.1">
    <property type="nucleotide sequence ID" value="XM_055834240.1"/>
</dbReference>
<dbReference type="FunFam" id="1.20.1070.10:FF:000258">
    <property type="entry name" value="G-protein coupled receptor"/>
    <property type="match status" value="1"/>
</dbReference>
<keyword evidence="12" id="KW-1185">Reference proteome</keyword>
<feature type="transmembrane region" description="Helical" evidence="8">
    <location>
        <begin position="140"/>
        <end position="162"/>
    </location>
</feature>
<evidence type="ECO:0000256" key="2">
    <source>
        <dbReference type="ARBA" id="ARBA00010663"/>
    </source>
</evidence>
<dbReference type="EnsemblMetazoa" id="LLOJ009808-RA">
    <property type="protein sequence ID" value="LLOJ009808-PA"/>
    <property type="gene ID" value="LLOJ009808"/>
</dbReference>
<dbReference type="AlphaFoldDB" id="A0A1B0GL43"/>
<dbReference type="InterPro" id="IPR017452">
    <property type="entry name" value="GPCR_Rhodpsn_7TM"/>
</dbReference>
<proteinExistence type="inferred from homology"/>
<dbReference type="GO" id="GO:0042277">
    <property type="term" value="F:peptide binding"/>
    <property type="evidence" value="ECO:0007669"/>
    <property type="project" value="TreeGrafter"/>
</dbReference>
<dbReference type="PANTHER" id="PTHR24241">
    <property type="entry name" value="NEUROPEPTIDE RECEPTOR-RELATED G-PROTEIN COUPLED RECEPTOR"/>
    <property type="match status" value="1"/>
</dbReference>
<dbReference type="KEGG" id="lll:129793824"/>
<dbReference type="EMBL" id="GITU01000982">
    <property type="protein sequence ID" value="MBC1169685.1"/>
    <property type="molecule type" value="Transcribed_RNA"/>
</dbReference>